<dbReference type="Pfam" id="PF00132">
    <property type="entry name" value="Hexapep"/>
    <property type="match status" value="1"/>
</dbReference>
<evidence type="ECO:0000256" key="1">
    <source>
        <dbReference type="ARBA" id="ARBA00007274"/>
    </source>
</evidence>
<evidence type="ECO:0000256" key="3">
    <source>
        <dbReference type="ARBA" id="ARBA00022737"/>
    </source>
</evidence>
<keyword evidence="3" id="KW-0677">Repeat</keyword>
<sequence length="186" mass="20647">MKMVKILKDIKKKIKNKIREHVTTEELMANGMKVGKDFFRGKNTELDDTFCWLIEIGDNVTLAPSVIVLAHDASMRCTLGYTKVGMVKIGNRVFVGASSIILPGVTIGDNVIIGAGSVVTKNIPSNSVYGGNPAKKISDLETYLSKHKDSNKTIFDEKNTFKGKLTLEEKHRIRCILEQEGISYSR</sequence>
<keyword evidence="2 4" id="KW-0808">Transferase</keyword>
<proteinExistence type="inferred from homology"/>
<dbReference type="GO" id="GO:0005829">
    <property type="term" value="C:cytosol"/>
    <property type="evidence" value="ECO:0007669"/>
    <property type="project" value="TreeGrafter"/>
</dbReference>
<dbReference type="Gene3D" id="2.160.10.10">
    <property type="entry name" value="Hexapeptide repeat proteins"/>
    <property type="match status" value="1"/>
</dbReference>
<dbReference type="InterPro" id="IPR011004">
    <property type="entry name" value="Trimer_LpxA-like_sf"/>
</dbReference>
<name>A0A7X9SNB2_CLOBE</name>
<dbReference type="InterPro" id="IPR018357">
    <property type="entry name" value="Hexapep_transf_CS"/>
</dbReference>
<dbReference type="InterPro" id="IPR001451">
    <property type="entry name" value="Hexapep"/>
</dbReference>
<comment type="caution">
    <text evidence="4">The sequence shown here is derived from an EMBL/GenBank/DDBJ whole genome shotgun (WGS) entry which is preliminary data.</text>
</comment>
<dbReference type="GO" id="GO:0008374">
    <property type="term" value="F:O-acyltransferase activity"/>
    <property type="evidence" value="ECO:0007669"/>
    <property type="project" value="TreeGrafter"/>
</dbReference>
<evidence type="ECO:0000313" key="4">
    <source>
        <dbReference type="EMBL" id="NMF05033.1"/>
    </source>
</evidence>
<dbReference type="PANTHER" id="PTHR23416">
    <property type="entry name" value="SIALIC ACID SYNTHASE-RELATED"/>
    <property type="match status" value="1"/>
</dbReference>
<dbReference type="EMBL" id="JABAGD010000014">
    <property type="protein sequence ID" value="NMF05033.1"/>
    <property type="molecule type" value="Genomic_DNA"/>
</dbReference>
<gene>
    <name evidence="4" type="ORF">HF849_09720</name>
</gene>
<keyword evidence="4" id="KW-0012">Acyltransferase</keyword>
<dbReference type="PANTHER" id="PTHR23416:SF23">
    <property type="entry name" value="ACETYLTRANSFERASE C18B11.09C-RELATED"/>
    <property type="match status" value="1"/>
</dbReference>
<evidence type="ECO:0000313" key="5">
    <source>
        <dbReference type="Proteomes" id="UP000587880"/>
    </source>
</evidence>
<protein>
    <submittedName>
        <fullName evidence="4">Acyltransferase</fullName>
    </submittedName>
</protein>
<comment type="similarity">
    <text evidence="1">Belongs to the transferase hexapeptide repeat family.</text>
</comment>
<accession>A0A7X9SNB2</accession>
<dbReference type="Proteomes" id="UP000587880">
    <property type="component" value="Unassembled WGS sequence"/>
</dbReference>
<dbReference type="PROSITE" id="PS00101">
    <property type="entry name" value="HEXAPEP_TRANSFERASES"/>
    <property type="match status" value="1"/>
</dbReference>
<dbReference type="InterPro" id="IPR051159">
    <property type="entry name" value="Hexapeptide_acetyltransf"/>
</dbReference>
<evidence type="ECO:0000256" key="2">
    <source>
        <dbReference type="ARBA" id="ARBA00022679"/>
    </source>
</evidence>
<dbReference type="SUPFAM" id="SSF51161">
    <property type="entry name" value="Trimeric LpxA-like enzymes"/>
    <property type="match status" value="1"/>
</dbReference>
<dbReference type="AlphaFoldDB" id="A0A7X9SNB2"/>
<reference evidence="4 5" key="1">
    <citation type="submission" date="2020-04" db="EMBL/GenBank/DDBJ databases">
        <authorList>
            <person name="Hitch T.C.A."/>
            <person name="Wylensek D."/>
            <person name="Clavel T."/>
        </authorList>
    </citation>
    <scope>NUCLEOTIDE SEQUENCE [LARGE SCALE GENOMIC DNA]</scope>
    <source>
        <strain evidence="4 5">WB01_NA02</strain>
    </source>
</reference>
<organism evidence="4 5">
    <name type="scientific">Clostridium beijerinckii</name>
    <name type="common">Clostridium MP</name>
    <dbReference type="NCBI Taxonomy" id="1520"/>
    <lineage>
        <taxon>Bacteria</taxon>
        <taxon>Bacillati</taxon>
        <taxon>Bacillota</taxon>
        <taxon>Clostridia</taxon>
        <taxon>Eubacteriales</taxon>
        <taxon>Clostridiaceae</taxon>
        <taxon>Clostridium</taxon>
    </lineage>
</organism>